<protein>
    <submittedName>
        <fullName evidence="1">2'-5' RNA ligase family protein</fullName>
    </submittedName>
</protein>
<proteinExistence type="predicted"/>
<name>A0ABY4EDS8_9BACI</name>
<evidence type="ECO:0000313" key="1">
    <source>
        <dbReference type="EMBL" id="UOQ42606.1"/>
    </source>
</evidence>
<dbReference type="Proteomes" id="UP000831787">
    <property type="component" value="Chromosome"/>
</dbReference>
<sequence length="183" mass="21789">MYGFIALFDRETEMKIRAIWKELEEKSISSYAEQVKDRRPHLTLASYVNVNEEKYIQKIRQAYENQSELELTFPSIGSFLQSGALFYSPILTEALMQLHRFHYRTFEEWHSESHPLYRPDQWIPHCTLANRLGHDKLLEAYNYCLQVHHSIHGKINRVALIKAVPLTNNRRKEELLFSLPLWK</sequence>
<dbReference type="RefSeq" id="WP_244707851.1">
    <property type="nucleotide sequence ID" value="NZ_CP095073.1"/>
</dbReference>
<organism evidence="1 2">
    <name type="scientific">Halobacillus salinarum</name>
    <dbReference type="NCBI Taxonomy" id="2932257"/>
    <lineage>
        <taxon>Bacteria</taxon>
        <taxon>Bacillati</taxon>
        <taxon>Bacillota</taxon>
        <taxon>Bacilli</taxon>
        <taxon>Bacillales</taxon>
        <taxon>Bacillaceae</taxon>
        <taxon>Halobacillus</taxon>
    </lineage>
</organism>
<dbReference type="PANTHER" id="PTHR36039:SF2">
    <property type="entry name" value="RNA LIGASE_CYCLIC NUCLEOTIDE PHOSPHODIESTERASE FAMILY PROTEIN"/>
    <property type="match status" value="1"/>
</dbReference>
<dbReference type="GO" id="GO:0016874">
    <property type="term" value="F:ligase activity"/>
    <property type="evidence" value="ECO:0007669"/>
    <property type="project" value="UniProtKB-KW"/>
</dbReference>
<dbReference type="PANTHER" id="PTHR36039">
    <property type="match status" value="1"/>
</dbReference>
<gene>
    <name evidence="1" type="ORF">MUN89_11510</name>
</gene>
<dbReference type="Pfam" id="PF13563">
    <property type="entry name" value="2_5_RNA_ligase2"/>
    <property type="match status" value="1"/>
</dbReference>
<dbReference type="EMBL" id="CP095073">
    <property type="protein sequence ID" value="UOQ42606.1"/>
    <property type="molecule type" value="Genomic_DNA"/>
</dbReference>
<evidence type="ECO:0000313" key="2">
    <source>
        <dbReference type="Proteomes" id="UP000831787"/>
    </source>
</evidence>
<dbReference type="SUPFAM" id="SSF55144">
    <property type="entry name" value="LigT-like"/>
    <property type="match status" value="1"/>
</dbReference>
<dbReference type="Gene3D" id="3.90.1140.10">
    <property type="entry name" value="Cyclic phosphodiesterase"/>
    <property type="match status" value="1"/>
</dbReference>
<reference evidence="1 2" key="1">
    <citation type="submission" date="2022-04" db="EMBL/GenBank/DDBJ databases">
        <title>Halobacillus sp. isolated from saltern.</title>
        <authorList>
            <person name="Won M."/>
            <person name="Lee C.-M."/>
            <person name="Woen H.-Y."/>
            <person name="Kwon S.-W."/>
        </authorList>
    </citation>
    <scope>NUCLEOTIDE SEQUENCE [LARGE SCALE GENOMIC DNA]</scope>
    <source>
        <strain evidence="1 2">SSBR10-3</strain>
    </source>
</reference>
<keyword evidence="2" id="KW-1185">Reference proteome</keyword>
<accession>A0ABY4EDS8</accession>
<keyword evidence="1" id="KW-0436">Ligase</keyword>
<dbReference type="InterPro" id="IPR009097">
    <property type="entry name" value="Cyclic_Pdiesterase"/>
</dbReference>